<evidence type="ECO:0008006" key="4">
    <source>
        <dbReference type="Google" id="ProtNLM"/>
    </source>
</evidence>
<evidence type="ECO:0000256" key="1">
    <source>
        <dbReference type="SAM" id="SignalP"/>
    </source>
</evidence>
<feature type="chain" id="PRO_5015687043" description="Lipoprotein" evidence="1">
    <location>
        <begin position="21"/>
        <end position="235"/>
    </location>
</feature>
<comment type="caution">
    <text evidence="2">The sequence shown here is derived from an EMBL/GenBank/DDBJ whole genome shotgun (WGS) entry which is preliminary data.</text>
</comment>
<keyword evidence="3" id="KW-1185">Reference proteome</keyword>
<keyword evidence="1" id="KW-0732">Signal</keyword>
<feature type="signal peptide" evidence="1">
    <location>
        <begin position="1"/>
        <end position="20"/>
    </location>
</feature>
<evidence type="ECO:0000313" key="3">
    <source>
        <dbReference type="Proteomes" id="UP000241421"/>
    </source>
</evidence>
<organism evidence="2 3">
    <name type="scientific">Massilia glaciei</name>
    <dbReference type="NCBI Taxonomy" id="1524097"/>
    <lineage>
        <taxon>Bacteria</taxon>
        <taxon>Pseudomonadati</taxon>
        <taxon>Pseudomonadota</taxon>
        <taxon>Betaproteobacteria</taxon>
        <taxon>Burkholderiales</taxon>
        <taxon>Oxalobacteraceae</taxon>
        <taxon>Telluria group</taxon>
        <taxon>Massilia</taxon>
    </lineage>
</organism>
<protein>
    <recommendedName>
        <fullName evidence="4">Lipoprotein</fullName>
    </recommendedName>
</protein>
<accession>A0A2U2HDM9</accession>
<dbReference type="PROSITE" id="PS51257">
    <property type="entry name" value="PROKAR_LIPOPROTEIN"/>
    <property type="match status" value="1"/>
</dbReference>
<dbReference type="OrthoDB" id="9000078at2"/>
<name>A0A2U2HDM9_9BURK</name>
<dbReference type="EMBL" id="PXWF02000314">
    <property type="protein sequence ID" value="PWF41232.1"/>
    <property type="molecule type" value="Genomic_DNA"/>
</dbReference>
<evidence type="ECO:0000313" key="2">
    <source>
        <dbReference type="EMBL" id="PWF41232.1"/>
    </source>
</evidence>
<sequence length="235" mass="25947">MYYLKSTLLAIALAMLSAGCTTPPREFGRDFSTAQFGSIVLGQTTRPELIALLGTPARETVNTYRKDMAGKELPSPLIVHDIEYWFSSNDPLKPPIEAALFGRRNLHVYTVADKVTGMHLNSSFKSDSTNFDTSKIGEIKKHESTMADVNSLFGAPSGTAIYPLAAEQGGRIMFYSFNRINLATNMNETKSMTIQIGGNQRVHDFNLREESEKRPVLQAPAQAPIIISIYIPASR</sequence>
<dbReference type="Proteomes" id="UP000241421">
    <property type="component" value="Unassembled WGS sequence"/>
</dbReference>
<dbReference type="RefSeq" id="WP_106760110.1">
    <property type="nucleotide sequence ID" value="NZ_PXWF02000314.1"/>
</dbReference>
<proteinExistence type="predicted"/>
<dbReference type="AlphaFoldDB" id="A0A2U2HDM9"/>
<gene>
    <name evidence="2" type="ORF">C7C56_025260</name>
</gene>
<reference evidence="2 3" key="1">
    <citation type="submission" date="2018-04" db="EMBL/GenBank/DDBJ databases">
        <title>Massilia violaceinigra sp. nov., a novel purple-pigmented bacterium isolated from Tianshan glacier, Xinjiang, China.</title>
        <authorList>
            <person name="Wang H."/>
        </authorList>
    </citation>
    <scope>NUCLEOTIDE SEQUENCE [LARGE SCALE GENOMIC DNA]</scope>
    <source>
        <strain evidence="2 3">B448-2</strain>
    </source>
</reference>